<dbReference type="InterPro" id="IPR037873">
    <property type="entry name" value="BamE-like"/>
</dbReference>
<dbReference type="OrthoDB" id="1262104at2"/>
<keyword evidence="1" id="KW-0732">Signal</keyword>
<evidence type="ECO:0008006" key="4">
    <source>
        <dbReference type="Google" id="ProtNLM"/>
    </source>
</evidence>
<dbReference type="AlphaFoldDB" id="A0A433N5S1"/>
<comment type="caution">
    <text evidence="2">The sequence shown here is derived from an EMBL/GenBank/DDBJ whole genome shotgun (WGS) entry which is preliminary data.</text>
</comment>
<protein>
    <recommendedName>
        <fullName evidence="4">Lipoprotein SmpA/OmlA domain-containing protein</fullName>
    </recommendedName>
</protein>
<dbReference type="Proteomes" id="UP000268857">
    <property type="component" value="Unassembled WGS sequence"/>
</dbReference>
<evidence type="ECO:0000313" key="3">
    <source>
        <dbReference type="Proteomes" id="UP000268857"/>
    </source>
</evidence>
<dbReference type="EMBL" id="RSCJ01000019">
    <property type="protein sequence ID" value="RUR76789.1"/>
    <property type="molecule type" value="Genomic_DNA"/>
</dbReference>
<dbReference type="Gene3D" id="3.30.1450.10">
    <property type="match status" value="1"/>
</dbReference>
<sequence>MNTGGLLTFVCMVAIAVYLQCFTESEFLLNPLIDTQLPLGFTQAKFESIKPGMTQAEVLKILPPPEYLSNDDSWAYGNDGAAPFGDFAWFRFVIYFDREGFVTKTERQKFHD</sequence>
<reference evidence="2 3" key="1">
    <citation type="journal article" date="2019" name="Genome Biol. Evol.">
        <title>Day and night: Metabolic profiles and evolutionary relationships of six axenic non-marine cyanobacteria.</title>
        <authorList>
            <person name="Will S.E."/>
            <person name="Henke P."/>
            <person name="Boedeker C."/>
            <person name="Huang S."/>
            <person name="Brinkmann H."/>
            <person name="Rohde M."/>
            <person name="Jarek M."/>
            <person name="Friedl T."/>
            <person name="Seufert S."/>
            <person name="Schumacher M."/>
            <person name="Overmann J."/>
            <person name="Neumann-Schaal M."/>
            <person name="Petersen J."/>
        </authorList>
    </citation>
    <scope>NUCLEOTIDE SEQUENCE [LARGE SCALE GENOMIC DNA]</scope>
    <source>
        <strain evidence="2 3">PCC 6912</strain>
    </source>
</reference>
<accession>A0A433N5S1</accession>
<dbReference type="RefSeq" id="WP_016875115.1">
    <property type="nucleotide sequence ID" value="NZ_AJLN01000106.1"/>
</dbReference>
<organism evidence="2 3">
    <name type="scientific">Chlorogloeopsis fritschii PCC 6912</name>
    <dbReference type="NCBI Taxonomy" id="211165"/>
    <lineage>
        <taxon>Bacteria</taxon>
        <taxon>Bacillati</taxon>
        <taxon>Cyanobacteriota</taxon>
        <taxon>Cyanophyceae</taxon>
        <taxon>Nostocales</taxon>
        <taxon>Chlorogloeopsidaceae</taxon>
        <taxon>Chlorogloeopsis</taxon>
    </lineage>
</organism>
<proteinExistence type="predicted"/>
<evidence type="ECO:0000256" key="1">
    <source>
        <dbReference type="ARBA" id="ARBA00022729"/>
    </source>
</evidence>
<keyword evidence="3" id="KW-1185">Reference proteome</keyword>
<evidence type="ECO:0000313" key="2">
    <source>
        <dbReference type="EMBL" id="RUR76789.1"/>
    </source>
</evidence>
<name>A0A433N5S1_CHLFR</name>
<gene>
    <name evidence="2" type="ORF">PCC6912_41930</name>
</gene>